<comment type="caution">
    <text evidence="2">The sequence shown here is derived from an EMBL/GenBank/DDBJ whole genome shotgun (WGS) entry which is preliminary data.</text>
</comment>
<name>M0DIK1_9EURY</name>
<organism evidence="2 3">
    <name type="scientific">Halorubrum distributum JCM 10247</name>
    <dbReference type="NCBI Taxonomy" id="1227486"/>
    <lineage>
        <taxon>Archaea</taxon>
        <taxon>Methanobacteriati</taxon>
        <taxon>Methanobacteriota</taxon>
        <taxon>Stenosarchaea group</taxon>
        <taxon>Halobacteria</taxon>
        <taxon>Halobacteriales</taxon>
        <taxon>Haloferacaceae</taxon>
        <taxon>Halorubrum</taxon>
        <taxon>Halorubrum distributum group</taxon>
    </lineage>
</organism>
<feature type="transmembrane region" description="Helical" evidence="1">
    <location>
        <begin position="199"/>
        <end position="225"/>
    </location>
</feature>
<evidence type="ECO:0000313" key="3">
    <source>
        <dbReference type="Proteomes" id="UP000011572"/>
    </source>
</evidence>
<evidence type="ECO:0000313" key="2">
    <source>
        <dbReference type="EMBL" id="ELZ34633.1"/>
    </source>
</evidence>
<protein>
    <submittedName>
        <fullName evidence="2">Uncharacterized protein</fullName>
    </submittedName>
</protein>
<feature type="transmembrane region" description="Helical" evidence="1">
    <location>
        <begin position="120"/>
        <end position="146"/>
    </location>
</feature>
<dbReference type="AlphaFoldDB" id="M0DIK1"/>
<feature type="transmembrane region" description="Helical" evidence="1">
    <location>
        <begin position="237"/>
        <end position="255"/>
    </location>
</feature>
<dbReference type="EMBL" id="AOIW01000040">
    <property type="protein sequence ID" value="ELZ34633.1"/>
    <property type="molecule type" value="Genomic_DNA"/>
</dbReference>
<proteinExistence type="predicted"/>
<evidence type="ECO:0000256" key="1">
    <source>
        <dbReference type="SAM" id="Phobius"/>
    </source>
</evidence>
<accession>M0DIK1</accession>
<sequence length="256" mass="25765">MSVGGDDPPMPSPFAALASLPGSLIDRVRDAFGSPRAGTVAVAMLVVVTIGTSVGIIALGAVFDATVDQQITVDNPDRPSESTCETFGDDPDSVIGEQCDEPKRIEVDAGEELRDAAGGYIHYGLLGVPLWWVVFALALHVGALVAGGSGSVADSFVIAGWALGAELLRLGAGIVAIWYTLSNAAPAGSSFEALTTDLVAAITSATGPLLVASAVAIAIQWVVVVGGLEAEHDLGRGAAAGVATFFAAIALVIAAV</sequence>
<feature type="transmembrane region" description="Helical" evidence="1">
    <location>
        <begin position="37"/>
        <end position="63"/>
    </location>
</feature>
<keyword evidence="1" id="KW-1133">Transmembrane helix</keyword>
<keyword evidence="1" id="KW-0812">Transmembrane</keyword>
<reference evidence="2 3" key="1">
    <citation type="journal article" date="2014" name="PLoS Genet.">
        <title>Phylogenetically driven sequencing of extremely halophilic archaea reveals strategies for static and dynamic osmo-response.</title>
        <authorList>
            <person name="Becker E.A."/>
            <person name="Seitzer P.M."/>
            <person name="Tritt A."/>
            <person name="Larsen D."/>
            <person name="Krusor M."/>
            <person name="Yao A.I."/>
            <person name="Wu D."/>
            <person name="Madern D."/>
            <person name="Eisen J.A."/>
            <person name="Darling A.E."/>
            <person name="Facciotti M.T."/>
        </authorList>
    </citation>
    <scope>NUCLEOTIDE SEQUENCE [LARGE SCALE GENOMIC DNA]</scope>
    <source>
        <strain evidence="2 3">JCM 10247</strain>
    </source>
</reference>
<gene>
    <name evidence="2" type="ORF">C473_05577</name>
</gene>
<dbReference type="PATRIC" id="fig|1227486.3.peg.1030"/>
<feature type="transmembrane region" description="Helical" evidence="1">
    <location>
        <begin position="158"/>
        <end position="179"/>
    </location>
</feature>
<dbReference type="Proteomes" id="UP000011572">
    <property type="component" value="Unassembled WGS sequence"/>
</dbReference>
<keyword evidence="1" id="KW-0472">Membrane</keyword>